<accession>A0A7W6CGS4</accession>
<sequence length="169" mass="18879">MSAPVNAEDNWPCEVALCISNPAGPMAVGECVNPIKKLYEHLAKGRGFPMCKSADGHVQFTRYGMEFQEDCPEGTRTVYRDDDEGHRSSRNMRMCEKFIPIKGGFSVGGAFSNGSNGGRNDNDDLPVFEYRMVNGERVYGQVVTEAAPIRAKPSYLDYVVQGDSRRLWW</sequence>
<comment type="caution">
    <text evidence="1">The sequence shown here is derived from an EMBL/GenBank/DDBJ whole genome shotgun (WGS) entry which is preliminary data.</text>
</comment>
<name>A0A7W6CGS4_9HYPH</name>
<dbReference type="EMBL" id="JACIDV010000018">
    <property type="protein sequence ID" value="MBB3948405.1"/>
    <property type="molecule type" value="Genomic_DNA"/>
</dbReference>
<reference evidence="1 2" key="1">
    <citation type="submission" date="2020-08" db="EMBL/GenBank/DDBJ databases">
        <title>Genomic Encyclopedia of Type Strains, Phase IV (KMG-IV): sequencing the most valuable type-strain genomes for metagenomic binning, comparative biology and taxonomic classification.</title>
        <authorList>
            <person name="Goeker M."/>
        </authorList>
    </citation>
    <scope>NUCLEOTIDE SEQUENCE [LARGE SCALE GENOMIC DNA]</scope>
    <source>
        <strain evidence="1 2">DSM 26438</strain>
    </source>
</reference>
<keyword evidence="2" id="KW-1185">Reference proteome</keyword>
<gene>
    <name evidence="1" type="ORF">GGQ73_004392</name>
</gene>
<proteinExistence type="predicted"/>
<dbReference type="Proteomes" id="UP000565286">
    <property type="component" value="Unassembled WGS sequence"/>
</dbReference>
<dbReference type="AlphaFoldDB" id="A0A7W6CGS4"/>
<dbReference type="RefSeq" id="WP_183897738.1">
    <property type="nucleotide sequence ID" value="NZ_JACIDV010000018.1"/>
</dbReference>
<evidence type="ECO:0000313" key="2">
    <source>
        <dbReference type="Proteomes" id="UP000565286"/>
    </source>
</evidence>
<organism evidence="1 2">
    <name type="scientific">Rhizobium skierniewicense</name>
    <dbReference type="NCBI Taxonomy" id="984260"/>
    <lineage>
        <taxon>Bacteria</taxon>
        <taxon>Pseudomonadati</taxon>
        <taxon>Pseudomonadota</taxon>
        <taxon>Alphaproteobacteria</taxon>
        <taxon>Hyphomicrobiales</taxon>
        <taxon>Rhizobiaceae</taxon>
        <taxon>Rhizobium/Agrobacterium group</taxon>
        <taxon>Rhizobium</taxon>
    </lineage>
</organism>
<protein>
    <submittedName>
        <fullName evidence="1">Uncharacterized protein</fullName>
    </submittedName>
</protein>
<evidence type="ECO:0000313" key="1">
    <source>
        <dbReference type="EMBL" id="MBB3948405.1"/>
    </source>
</evidence>